<feature type="region of interest" description="Disordered" evidence="1">
    <location>
        <begin position="190"/>
        <end position="211"/>
    </location>
</feature>
<name>A0A699Z5G4_HAELA</name>
<protein>
    <submittedName>
        <fullName evidence="2">Uncharacterized protein</fullName>
    </submittedName>
</protein>
<evidence type="ECO:0000313" key="2">
    <source>
        <dbReference type="EMBL" id="GFH14588.1"/>
    </source>
</evidence>
<proteinExistence type="predicted"/>
<dbReference type="Proteomes" id="UP000485058">
    <property type="component" value="Unassembled WGS sequence"/>
</dbReference>
<dbReference type="EMBL" id="BLLF01000745">
    <property type="protein sequence ID" value="GFH14588.1"/>
    <property type="molecule type" value="Genomic_DNA"/>
</dbReference>
<sequence>MLMPVFEDPSNQALLAKLQELGSIDLRGDNNTIGAHSMQLAVTMGIAEQREFVFNAATQIGVGIDPGITQAVSAASGVWDQETGQLVADHLDRWKLTKGQHLAAASSAGTSLVANLKHTTVTLATWDAVWEVYLDPKWARQRLRLYGAQDRALEQFFKKKNMAEVSMERHGRAKQLVVFFGAAGTGTGGRLEAPSRAGGAPPVASSMEPAA</sequence>
<reference evidence="2 3" key="1">
    <citation type="submission" date="2020-02" db="EMBL/GenBank/DDBJ databases">
        <title>Draft genome sequence of Haematococcus lacustris strain NIES-144.</title>
        <authorList>
            <person name="Morimoto D."/>
            <person name="Nakagawa S."/>
            <person name="Yoshida T."/>
            <person name="Sawayama S."/>
        </authorList>
    </citation>
    <scope>NUCLEOTIDE SEQUENCE [LARGE SCALE GENOMIC DNA]</scope>
    <source>
        <strain evidence="2 3">NIES-144</strain>
    </source>
</reference>
<accession>A0A699Z5G4</accession>
<gene>
    <name evidence="2" type="ORF">HaLaN_10674</name>
</gene>
<evidence type="ECO:0000313" key="3">
    <source>
        <dbReference type="Proteomes" id="UP000485058"/>
    </source>
</evidence>
<dbReference type="AlphaFoldDB" id="A0A699Z5G4"/>
<comment type="caution">
    <text evidence="2">The sequence shown here is derived from an EMBL/GenBank/DDBJ whole genome shotgun (WGS) entry which is preliminary data.</text>
</comment>
<organism evidence="2 3">
    <name type="scientific">Haematococcus lacustris</name>
    <name type="common">Green alga</name>
    <name type="synonym">Haematococcus pluvialis</name>
    <dbReference type="NCBI Taxonomy" id="44745"/>
    <lineage>
        <taxon>Eukaryota</taxon>
        <taxon>Viridiplantae</taxon>
        <taxon>Chlorophyta</taxon>
        <taxon>core chlorophytes</taxon>
        <taxon>Chlorophyceae</taxon>
        <taxon>CS clade</taxon>
        <taxon>Chlamydomonadales</taxon>
        <taxon>Haematococcaceae</taxon>
        <taxon>Haematococcus</taxon>
    </lineage>
</organism>
<keyword evidence="3" id="KW-1185">Reference proteome</keyword>
<evidence type="ECO:0000256" key="1">
    <source>
        <dbReference type="SAM" id="MobiDB-lite"/>
    </source>
</evidence>